<dbReference type="InterPro" id="IPR013766">
    <property type="entry name" value="Thioredoxin_domain"/>
</dbReference>
<dbReference type="InterPro" id="IPR010400">
    <property type="entry name" value="PITH_dom"/>
</dbReference>
<dbReference type="InterPro" id="IPR037047">
    <property type="entry name" value="PITH_dom_sf"/>
</dbReference>
<comment type="caution">
    <text evidence="6">The sequence shown here is derived from an EMBL/GenBank/DDBJ whole genome shotgun (WGS) entry which is preliminary data.</text>
</comment>
<dbReference type="PANTHER" id="PTHR46115">
    <property type="entry name" value="THIOREDOXIN-LIKE PROTEIN 1"/>
    <property type="match status" value="1"/>
</dbReference>
<dbReference type="PROSITE" id="PS51532">
    <property type="entry name" value="PITH"/>
    <property type="match status" value="1"/>
</dbReference>
<evidence type="ECO:0000256" key="3">
    <source>
        <dbReference type="SAM" id="MobiDB-lite"/>
    </source>
</evidence>
<sequence length="357" mass="39016">MSSAAAEEKAESPTITITSAAQLTDLIESSIVVVIDFTAVWCGPCKAISPIYEKLSERLSSPGKIAFAKCDVDQNQEISRAYDIRAMPTFIVFKQSQEVSRVQGANIPALTKTVQLLAAEAEAINSTGSTSATGGFTAPLTSLSSSSSSWTGRPLPKGYTDVTDQVEIKGLDLMNAELEFGSARILFDNTPPSRRANNNKGKEKDSSDGPDWIESDTDDQLMLFIPFQSTVKIHTIQFTSCPPPPEDDDDSETPSRPRTIKIFPNTPNILSFDDALDGTAVQTIELKPKDWDENTGTVDVAMRFVKFQNVSSMTIFFVDVERESAEKVRLDRIRIIGESGEKKDMGKLEKVGDLQGE</sequence>
<feature type="domain" description="PITH" evidence="5">
    <location>
        <begin position="151"/>
        <end position="355"/>
    </location>
</feature>
<evidence type="ECO:0000256" key="2">
    <source>
        <dbReference type="ARBA" id="ARBA00023157"/>
    </source>
</evidence>
<dbReference type="InterPro" id="IPR017937">
    <property type="entry name" value="Thioredoxin_CS"/>
</dbReference>
<dbReference type="EMBL" id="JBBBZM010000016">
    <property type="protein sequence ID" value="KAL0638972.1"/>
    <property type="molecule type" value="Genomic_DNA"/>
</dbReference>
<dbReference type="PRINTS" id="PR00421">
    <property type="entry name" value="THIOREDOXIN"/>
</dbReference>
<feature type="domain" description="Thioredoxin" evidence="4">
    <location>
        <begin position="4"/>
        <end position="119"/>
    </location>
</feature>
<evidence type="ECO:0000256" key="1">
    <source>
        <dbReference type="ARBA" id="ARBA00008987"/>
    </source>
</evidence>
<proteinExistence type="inferred from homology"/>
<dbReference type="Pfam" id="PF00085">
    <property type="entry name" value="Thioredoxin"/>
    <property type="match status" value="1"/>
</dbReference>
<dbReference type="Pfam" id="PF06201">
    <property type="entry name" value="PITH"/>
    <property type="match status" value="1"/>
</dbReference>
<keyword evidence="7" id="KW-1185">Reference proteome</keyword>
<organism evidence="6 7">
    <name type="scientific">Discina gigas</name>
    <dbReference type="NCBI Taxonomy" id="1032678"/>
    <lineage>
        <taxon>Eukaryota</taxon>
        <taxon>Fungi</taxon>
        <taxon>Dikarya</taxon>
        <taxon>Ascomycota</taxon>
        <taxon>Pezizomycotina</taxon>
        <taxon>Pezizomycetes</taxon>
        <taxon>Pezizales</taxon>
        <taxon>Discinaceae</taxon>
        <taxon>Discina</taxon>
    </lineage>
</organism>
<dbReference type="Gene3D" id="3.40.30.10">
    <property type="entry name" value="Glutaredoxin"/>
    <property type="match status" value="1"/>
</dbReference>
<dbReference type="Proteomes" id="UP001447188">
    <property type="component" value="Unassembled WGS sequence"/>
</dbReference>
<accession>A0ABR3GST3</accession>
<dbReference type="PROSITE" id="PS51352">
    <property type="entry name" value="THIOREDOXIN_2"/>
    <property type="match status" value="1"/>
</dbReference>
<dbReference type="SUPFAM" id="SSF49785">
    <property type="entry name" value="Galactose-binding domain-like"/>
    <property type="match status" value="1"/>
</dbReference>
<gene>
    <name evidence="6" type="primary">txl1</name>
    <name evidence="6" type="ORF">Q9L58_002023</name>
</gene>
<evidence type="ECO:0000313" key="6">
    <source>
        <dbReference type="EMBL" id="KAL0638972.1"/>
    </source>
</evidence>
<dbReference type="PROSITE" id="PS00194">
    <property type="entry name" value="THIOREDOXIN_1"/>
    <property type="match status" value="1"/>
</dbReference>
<evidence type="ECO:0000313" key="7">
    <source>
        <dbReference type="Proteomes" id="UP001447188"/>
    </source>
</evidence>
<dbReference type="Gene3D" id="2.60.120.470">
    <property type="entry name" value="PITH domain"/>
    <property type="match status" value="1"/>
</dbReference>
<dbReference type="CDD" id="cd02947">
    <property type="entry name" value="TRX_family"/>
    <property type="match status" value="1"/>
</dbReference>
<reference evidence="6 7" key="1">
    <citation type="submission" date="2024-02" db="EMBL/GenBank/DDBJ databases">
        <title>Discinaceae phylogenomics.</title>
        <authorList>
            <person name="Dirks A.C."/>
            <person name="James T.Y."/>
        </authorList>
    </citation>
    <scope>NUCLEOTIDE SEQUENCE [LARGE SCALE GENOMIC DNA]</scope>
    <source>
        <strain evidence="6 7">ACD0624</strain>
    </source>
</reference>
<comment type="similarity">
    <text evidence="1">Belongs to the thioredoxin family.</text>
</comment>
<dbReference type="InterPro" id="IPR036249">
    <property type="entry name" value="Thioredoxin-like_sf"/>
</dbReference>
<evidence type="ECO:0000259" key="5">
    <source>
        <dbReference type="PROSITE" id="PS51532"/>
    </source>
</evidence>
<feature type="region of interest" description="Disordered" evidence="3">
    <location>
        <begin position="187"/>
        <end position="215"/>
    </location>
</feature>
<evidence type="ECO:0000259" key="4">
    <source>
        <dbReference type="PROSITE" id="PS51352"/>
    </source>
</evidence>
<dbReference type="SUPFAM" id="SSF52833">
    <property type="entry name" value="Thioredoxin-like"/>
    <property type="match status" value="1"/>
</dbReference>
<feature type="compositionally biased region" description="Polar residues" evidence="3">
    <location>
        <begin position="190"/>
        <end position="199"/>
    </location>
</feature>
<name>A0ABR3GST3_9PEZI</name>
<keyword evidence="2" id="KW-1015">Disulfide bond</keyword>
<protein>
    <submittedName>
        <fullName evidence="6">Thioredoxin-like protein 1</fullName>
    </submittedName>
</protein>
<feature type="region of interest" description="Disordered" evidence="3">
    <location>
        <begin position="239"/>
        <end position="259"/>
    </location>
</feature>
<dbReference type="InterPro" id="IPR008979">
    <property type="entry name" value="Galactose-bd-like_sf"/>
</dbReference>